<dbReference type="GO" id="GO:0042752">
    <property type="term" value="P:regulation of circadian rhythm"/>
    <property type="evidence" value="ECO:0007669"/>
    <property type="project" value="InterPro"/>
</dbReference>
<feature type="region of interest" description="Disordered" evidence="1">
    <location>
        <begin position="1078"/>
        <end position="1102"/>
    </location>
</feature>
<dbReference type="Proteomes" id="UP001359559">
    <property type="component" value="Unassembled WGS sequence"/>
</dbReference>
<feature type="compositionally biased region" description="Basic and acidic residues" evidence="1">
    <location>
        <begin position="225"/>
        <end position="237"/>
    </location>
</feature>
<comment type="caution">
    <text evidence="2">The sequence shown here is derived from an EMBL/GenBank/DDBJ whole genome shotgun (WGS) entry which is preliminary data.</text>
</comment>
<reference evidence="2 3" key="1">
    <citation type="submission" date="2024-01" db="EMBL/GenBank/DDBJ databases">
        <title>The genomes of 5 underutilized Papilionoideae crops provide insights into root nodulation and disease resistance.</title>
        <authorList>
            <person name="Yuan L."/>
        </authorList>
    </citation>
    <scope>NUCLEOTIDE SEQUENCE [LARGE SCALE GENOMIC DNA]</scope>
    <source>
        <strain evidence="2">LY-2023</strain>
        <tissue evidence="2">Leaf</tissue>
    </source>
</reference>
<name>A0AAN9FQK6_CLITE</name>
<feature type="compositionally biased region" description="Basic and acidic residues" evidence="1">
    <location>
        <begin position="33"/>
        <end position="42"/>
    </location>
</feature>
<dbReference type="GO" id="GO:0005634">
    <property type="term" value="C:nucleus"/>
    <property type="evidence" value="ECO:0007669"/>
    <property type="project" value="TreeGrafter"/>
</dbReference>
<feature type="compositionally biased region" description="Low complexity" evidence="1">
    <location>
        <begin position="1134"/>
        <end position="1148"/>
    </location>
</feature>
<protein>
    <recommendedName>
        <fullName evidence="4">Protein TIME FOR COFFEE-like</fullName>
    </recommendedName>
</protein>
<feature type="region of interest" description="Disordered" evidence="1">
    <location>
        <begin position="1129"/>
        <end position="1148"/>
    </location>
</feature>
<feature type="compositionally biased region" description="Polar residues" evidence="1">
    <location>
        <begin position="1078"/>
        <end position="1087"/>
    </location>
</feature>
<feature type="compositionally biased region" description="Polar residues" evidence="1">
    <location>
        <begin position="136"/>
        <end position="150"/>
    </location>
</feature>
<feature type="compositionally biased region" description="Polar residues" evidence="1">
    <location>
        <begin position="1176"/>
        <end position="1196"/>
    </location>
</feature>
<evidence type="ECO:0000256" key="1">
    <source>
        <dbReference type="SAM" id="MobiDB-lite"/>
    </source>
</evidence>
<dbReference type="PANTHER" id="PTHR34798:SF1">
    <property type="entry name" value="TIC-LIKE PROTEIN"/>
    <property type="match status" value="1"/>
</dbReference>
<evidence type="ECO:0008006" key="4">
    <source>
        <dbReference type="Google" id="ProtNLM"/>
    </source>
</evidence>
<feature type="compositionally biased region" description="Polar residues" evidence="1">
    <location>
        <begin position="86"/>
        <end position="95"/>
    </location>
</feature>
<feature type="compositionally biased region" description="Polar residues" evidence="1">
    <location>
        <begin position="822"/>
        <end position="841"/>
    </location>
</feature>
<feature type="compositionally biased region" description="Low complexity" evidence="1">
    <location>
        <begin position="747"/>
        <end position="775"/>
    </location>
</feature>
<dbReference type="PANTHER" id="PTHR34798">
    <property type="entry name" value="PROTEIN TIME FOR COFFEE"/>
    <property type="match status" value="1"/>
</dbReference>
<feature type="region of interest" description="Disordered" evidence="1">
    <location>
        <begin position="1176"/>
        <end position="1202"/>
    </location>
</feature>
<evidence type="ECO:0000313" key="3">
    <source>
        <dbReference type="Proteomes" id="UP001359559"/>
    </source>
</evidence>
<feature type="region of interest" description="Disordered" evidence="1">
    <location>
        <begin position="747"/>
        <end position="886"/>
    </location>
</feature>
<accession>A0AAN9FQK6</accession>
<feature type="compositionally biased region" description="Basic and acidic residues" evidence="1">
    <location>
        <begin position="316"/>
        <end position="329"/>
    </location>
</feature>
<feature type="compositionally biased region" description="Polar residues" evidence="1">
    <location>
        <begin position="940"/>
        <end position="959"/>
    </location>
</feature>
<gene>
    <name evidence="2" type="ORF">RJT34_22650</name>
</gene>
<feature type="region of interest" description="Disordered" evidence="1">
    <location>
        <begin position="208"/>
        <end position="365"/>
    </location>
</feature>
<proteinExistence type="predicted"/>
<feature type="region of interest" description="Disordered" evidence="1">
    <location>
        <begin position="560"/>
        <end position="602"/>
    </location>
</feature>
<dbReference type="EMBL" id="JAYKXN010000006">
    <property type="protein sequence ID" value="KAK7277635.1"/>
    <property type="molecule type" value="Genomic_DNA"/>
</dbReference>
<feature type="compositionally biased region" description="Polar residues" evidence="1">
    <location>
        <begin position="848"/>
        <end position="861"/>
    </location>
</feature>
<organism evidence="2 3">
    <name type="scientific">Clitoria ternatea</name>
    <name type="common">Butterfly pea</name>
    <dbReference type="NCBI Taxonomy" id="43366"/>
    <lineage>
        <taxon>Eukaryota</taxon>
        <taxon>Viridiplantae</taxon>
        <taxon>Streptophyta</taxon>
        <taxon>Embryophyta</taxon>
        <taxon>Tracheophyta</taxon>
        <taxon>Spermatophyta</taxon>
        <taxon>Magnoliopsida</taxon>
        <taxon>eudicotyledons</taxon>
        <taxon>Gunneridae</taxon>
        <taxon>Pentapetalae</taxon>
        <taxon>rosids</taxon>
        <taxon>fabids</taxon>
        <taxon>Fabales</taxon>
        <taxon>Fabaceae</taxon>
        <taxon>Papilionoideae</taxon>
        <taxon>50 kb inversion clade</taxon>
        <taxon>NPAAA clade</taxon>
        <taxon>indigoferoid/millettioid clade</taxon>
        <taxon>Phaseoleae</taxon>
        <taxon>Clitoria</taxon>
    </lineage>
</organism>
<keyword evidence="3" id="KW-1185">Reference proteome</keyword>
<feature type="compositionally biased region" description="Polar residues" evidence="1">
    <location>
        <begin position="585"/>
        <end position="602"/>
    </location>
</feature>
<feature type="compositionally biased region" description="Low complexity" evidence="1">
    <location>
        <begin position="871"/>
        <end position="880"/>
    </location>
</feature>
<evidence type="ECO:0000313" key="2">
    <source>
        <dbReference type="EMBL" id="KAK7277635.1"/>
    </source>
</evidence>
<feature type="compositionally biased region" description="Basic and acidic residues" evidence="1">
    <location>
        <begin position="356"/>
        <end position="365"/>
    </location>
</feature>
<feature type="compositionally biased region" description="Basic residues" evidence="1">
    <location>
        <begin position="43"/>
        <end position="53"/>
    </location>
</feature>
<feature type="region of interest" description="Disordered" evidence="1">
    <location>
        <begin position="940"/>
        <end position="977"/>
    </location>
</feature>
<feature type="region of interest" description="Disordered" evidence="1">
    <location>
        <begin position="1"/>
        <end position="176"/>
    </location>
</feature>
<sequence length="1219" mass="130600">MDRARESRRSSMASSTNALPRRRHRTIALGDSSEERVVELRGVKRGKRRRGSHSLKDEGEQSTEESVGNDQDDDVLIADVSKIRSPITTMSSAADQNYRRSFTPAKPPPFKITEEMIGVTVPRKARSVSVKRSHEVSATGSGVGGDQNSRQRSKSPGRCSVEPASPSSNVSVRKKMKTIEAAATKTSKSSSSDIEIEIAELLYGLKKSHESSSKNLETSINHFVPSKDVEKKVEDNKSSTPVPKKLTGELVGIQSEPHADVDCHDAGATGHENGSSNPPEKDIEEDKVHSNARFGDASDGRSVSPTRKSPPCSKLDAVKQDSDSTREMSDVPEVSNQRVGKFEIDLMAPPPMMLSPERDDLSRGDFTSEGKVLALDVGMKREDCVKVERPVKKEKTSEEIEEAKMVTHKEKLDVQKPDLEMPNNDNDIRTNYKLEERDYKELPAISSKPKVEKTAQFVSMPLSTAELGRPSSLSSIGYTPPLQPVSKMDKIAGSTTPHHVSFACSQSQPKRCATHYYIACNILHQQFSKTKSFVPAANGSGSHCGTKLNNISCVPSAESMITRKQSRKHSPVVNQNAAQEKRCAATSNASPTAAKSSNNASPVDSINRVQLVLQQGPIPGSTGNLVHGPAFLYHPGHHQASVAAAANLAGGLNSPNSAASYSKTQSLVGGSRSSSSTLTAVAPAISFSYPSFSGSGSPYMTIVPNNGYSYPFSTSLGATASIRGASPAQATHILSGSFYSSQTFYPVQHPQQHPQSQSLVQPSYFNSTTSSSSSSHKQSQGVQANGNGILTSTTVEQQSQKRQTSLSHLRKHEPEMGGGNAPSVSNQTSYPHKNLHGQQNFPVPVQPVNLSFKPSATSDTVGGNCGNFGDKQQQQQQKQQSLKGGAEVTPSQAFAISFTGFNGTSVPSNLNFSSMAHNPMLLHSLPDIAWQGYQAASVPHTTQQKTYTNTESKSGGNSSHQDDEKKTTHGKFSANGPTTLVFDNSSKNLNFVLSPTNGNWSSHTIASTAITSVPLSSNASSSQQPPQLLQLQKQHGMQQQQPAVATRYKASSPNATPATKFASNAPVFSQTLAHCKGSNQTSHTKASGRTAESHVHHSSIVTSNTPTLKNFSQEQGRVLQGHMQISFGGNYQTSLPPQGQQLLNNNQSLCTTPTGTPFSGGNLKPNLEGSKVSLPGNSSQLQQIENSSAASGQKSSPVCGRNVPSILSSCPSHLSELKY</sequence>
<dbReference type="InterPro" id="IPR039317">
    <property type="entry name" value="TIC"/>
</dbReference>
<feature type="compositionally biased region" description="Polar residues" evidence="1">
    <location>
        <begin position="776"/>
        <end position="807"/>
    </location>
</feature>
<feature type="compositionally biased region" description="Basic and acidic residues" evidence="1">
    <location>
        <begin position="279"/>
        <end position="289"/>
    </location>
</feature>
<dbReference type="AlphaFoldDB" id="A0AAN9FQK6"/>